<name>A0AAV4ZA71_9HYPH</name>
<dbReference type="EMBL" id="BPQF01000016">
    <property type="protein sequence ID" value="GJD40816.1"/>
    <property type="molecule type" value="Genomic_DNA"/>
</dbReference>
<evidence type="ECO:0000313" key="3">
    <source>
        <dbReference type="Proteomes" id="UP001055307"/>
    </source>
</evidence>
<keyword evidence="3" id="KW-1185">Reference proteome</keyword>
<organism evidence="2 3">
    <name type="scientific">Methylobacterium bullatum</name>
    <dbReference type="NCBI Taxonomy" id="570505"/>
    <lineage>
        <taxon>Bacteria</taxon>
        <taxon>Pseudomonadati</taxon>
        <taxon>Pseudomonadota</taxon>
        <taxon>Alphaproteobacteria</taxon>
        <taxon>Hyphomicrobiales</taxon>
        <taxon>Methylobacteriaceae</taxon>
        <taxon>Methylobacterium</taxon>
    </lineage>
</organism>
<reference evidence="2" key="2">
    <citation type="submission" date="2021-08" db="EMBL/GenBank/DDBJ databases">
        <authorList>
            <person name="Tani A."/>
            <person name="Ola A."/>
            <person name="Ogura Y."/>
            <person name="Katsura K."/>
            <person name="Hayashi T."/>
        </authorList>
    </citation>
    <scope>NUCLEOTIDE SEQUENCE</scope>
    <source>
        <strain evidence="2">DSM 21893</strain>
    </source>
</reference>
<dbReference type="Proteomes" id="UP001055307">
    <property type="component" value="Unassembled WGS sequence"/>
</dbReference>
<reference evidence="2" key="1">
    <citation type="journal article" date="2016" name="Front. Microbiol.">
        <title>Genome Sequence of the Piezophilic, Mesophilic Sulfate-Reducing Bacterium Desulfovibrio indicus J2T.</title>
        <authorList>
            <person name="Cao J."/>
            <person name="Maignien L."/>
            <person name="Shao Z."/>
            <person name="Alain K."/>
            <person name="Jebbar M."/>
        </authorList>
    </citation>
    <scope>NUCLEOTIDE SEQUENCE</scope>
    <source>
        <strain evidence="2">DSM 21893</strain>
    </source>
</reference>
<feature type="region of interest" description="Disordered" evidence="1">
    <location>
        <begin position="1008"/>
        <end position="1032"/>
    </location>
</feature>
<evidence type="ECO:0000313" key="2">
    <source>
        <dbReference type="EMBL" id="GJD40816.1"/>
    </source>
</evidence>
<evidence type="ECO:0000256" key="1">
    <source>
        <dbReference type="SAM" id="MobiDB-lite"/>
    </source>
</evidence>
<gene>
    <name evidence="2" type="ORF">OICFNHDK_3292</name>
</gene>
<feature type="region of interest" description="Disordered" evidence="1">
    <location>
        <begin position="744"/>
        <end position="785"/>
    </location>
</feature>
<evidence type="ECO:0008006" key="4">
    <source>
        <dbReference type="Google" id="ProtNLM"/>
    </source>
</evidence>
<dbReference type="AlphaFoldDB" id="A0AAV4ZA71"/>
<accession>A0AAV4ZA71</accession>
<proteinExistence type="predicted"/>
<sequence>MGKIEIDLDWAGSGDGESYGGNVETGIRQDAMRQVLRKLAAMPGREEPEQDDRFKSRPRALNVMPNRRHEAILVSARRGDGKTTFLIDILRLIEKGASAYRPYVPTGKADEKLAALYSLGIVDPTLIETKQNIVVIVIEKIKVAVDHVHRRNEAAKKGTYEDFKAALRELAAGLTLLDGIGNDALYGKDWADADYVLDRGLDKARSAGGFERAFHHYVREACSFIGADAFVLAIDDVDTSFDKGWPVLEALRKYFATPHLKVILAGDLKLYNLLVRQQQWKQITKDFLDVEQKVFKIEQEVGGSGSYADQLVKTVDVLQDQYLVKIVRPENRIELAPLLHLTSQSNEIEFHASRSATPGSAKERDTSRRFAERLLCIKSSADQELIRATVLRLPMRSGLQVMAGAWDLVAAKEAPSGGELERASAAALDILRQVASTSLMSLDLDESGLTDPNSGRVLGALSEWMASKPDLWLAMSRCHPGGVDEKIDFVSIRIAAQLVELFLRQPHAMVDYWLRISTIREKLDRGEVIWIPQRASDRSTENGARDLQALLEHVNAGMAERATQFVSRLAAWDAGRGRQVNRRIRLSGAIVLAKHTMPGDAAALQLYGVAKAEDVRAFLKKAFEGSATDQKSRLLDAIPAPMHGYHQALKEASGGSPTQLLSETGSRSILANSLASLEAGLTGDACFAAMLPAFHIVSGQGAENGAYSVLRLIAFISEMIGSRQPSISEETVKSIMNTLVSRRSYPTTTFSGGDSSTDERPGNEGSPRETAANTASTPGDKPVAPPTPLSHLLAEWLKSLEIEQRPITVAPVTLSRMWTRFTYAFDAISSELKLGETRYLGVLMHRSITAFLHAVGLEAVRASGISPEPQAMNNPVRHSAPLLEVLKTLKKNPNVKNDQNVRFFKSVFSCPLWGYYLASGKIAFTGRVAPRSADREVFDLYKAAVVEATKQVPSFEIEFKTSEYVLKLEGPQLLLNSVPIQGQAASSKPAQQRTSELGELISSVSTEIKTEERPLRPRAVTKVSRKSPKKQI</sequence>
<feature type="compositionally biased region" description="Basic residues" evidence="1">
    <location>
        <begin position="1023"/>
        <end position="1032"/>
    </location>
</feature>
<comment type="caution">
    <text evidence="2">The sequence shown here is derived from an EMBL/GenBank/DDBJ whole genome shotgun (WGS) entry which is preliminary data.</text>
</comment>
<protein>
    <recommendedName>
        <fullName evidence="4">ATP-binding protein</fullName>
    </recommendedName>
</protein>